<name>A0A0L9TAN4_PHAAN</name>
<dbReference type="Proteomes" id="UP000053144">
    <property type="component" value="Unassembled WGS sequence"/>
</dbReference>
<keyword evidence="1" id="KW-0812">Transmembrane</keyword>
<gene>
    <name evidence="2" type="ORF">LR48_Vigan442s004900</name>
</gene>
<dbReference type="STRING" id="3914.A0A0L9TAN4"/>
<dbReference type="PANTHER" id="PTHR35287">
    <property type="entry name" value="SI:ZFOS-911D5.4"/>
    <property type="match status" value="1"/>
</dbReference>
<evidence type="ECO:0000313" key="3">
    <source>
        <dbReference type="Proteomes" id="UP000053144"/>
    </source>
</evidence>
<evidence type="ECO:0008006" key="4">
    <source>
        <dbReference type="Google" id="ProtNLM"/>
    </source>
</evidence>
<protein>
    <recommendedName>
        <fullName evidence="4">NERD domain-containing protein</fullName>
    </recommendedName>
</protein>
<accession>A0A0L9TAN4</accession>
<dbReference type="AlphaFoldDB" id="A0A0L9TAN4"/>
<organism evidence="2 3">
    <name type="scientific">Phaseolus angularis</name>
    <name type="common">Azuki bean</name>
    <name type="synonym">Vigna angularis</name>
    <dbReference type="NCBI Taxonomy" id="3914"/>
    <lineage>
        <taxon>Eukaryota</taxon>
        <taxon>Viridiplantae</taxon>
        <taxon>Streptophyta</taxon>
        <taxon>Embryophyta</taxon>
        <taxon>Tracheophyta</taxon>
        <taxon>Spermatophyta</taxon>
        <taxon>Magnoliopsida</taxon>
        <taxon>eudicotyledons</taxon>
        <taxon>Gunneridae</taxon>
        <taxon>Pentapetalae</taxon>
        <taxon>rosids</taxon>
        <taxon>fabids</taxon>
        <taxon>Fabales</taxon>
        <taxon>Fabaceae</taxon>
        <taxon>Papilionoideae</taxon>
        <taxon>50 kb inversion clade</taxon>
        <taxon>NPAAA clade</taxon>
        <taxon>indigoferoid/millettioid clade</taxon>
        <taxon>Phaseoleae</taxon>
        <taxon>Vigna</taxon>
    </lineage>
</organism>
<proteinExistence type="predicted"/>
<evidence type="ECO:0000313" key="2">
    <source>
        <dbReference type="EMBL" id="KOM27613.1"/>
    </source>
</evidence>
<dbReference type="PANTHER" id="PTHR35287:SF1">
    <property type="entry name" value="SI:ZFOS-911D5.4"/>
    <property type="match status" value="1"/>
</dbReference>
<keyword evidence="1" id="KW-1133">Transmembrane helix</keyword>
<dbReference type="EMBL" id="KQ258389">
    <property type="protein sequence ID" value="KOM27613.1"/>
    <property type="molecule type" value="Genomic_DNA"/>
</dbReference>
<keyword evidence="1" id="KW-0472">Membrane</keyword>
<dbReference type="Gramene" id="KOM27613">
    <property type="protein sequence ID" value="KOM27613"/>
    <property type="gene ID" value="LR48_Vigan442s004900"/>
</dbReference>
<evidence type="ECO:0000256" key="1">
    <source>
        <dbReference type="SAM" id="Phobius"/>
    </source>
</evidence>
<reference evidence="3" key="1">
    <citation type="journal article" date="2015" name="Proc. Natl. Acad. Sci. U.S.A.">
        <title>Genome sequencing of adzuki bean (Vigna angularis) provides insight into high starch and low fat accumulation and domestication.</title>
        <authorList>
            <person name="Yang K."/>
            <person name="Tian Z."/>
            <person name="Chen C."/>
            <person name="Luo L."/>
            <person name="Zhao B."/>
            <person name="Wang Z."/>
            <person name="Yu L."/>
            <person name="Li Y."/>
            <person name="Sun Y."/>
            <person name="Li W."/>
            <person name="Chen Y."/>
            <person name="Li Y."/>
            <person name="Zhang Y."/>
            <person name="Ai D."/>
            <person name="Zhao J."/>
            <person name="Shang C."/>
            <person name="Ma Y."/>
            <person name="Wu B."/>
            <person name="Wang M."/>
            <person name="Gao L."/>
            <person name="Sun D."/>
            <person name="Zhang P."/>
            <person name="Guo F."/>
            <person name="Wang W."/>
            <person name="Li Y."/>
            <person name="Wang J."/>
            <person name="Varshney R.K."/>
            <person name="Wang J."/>
            <person name="Ling H.Q."/>
            <person name="Wan P."/>
        </authorList>
    </citation>
    <scope>NUCLEOTIDE SEQUENCE</scope>
    <source>
        <strain evidence="3">cv. Jingnong 6</strain>
    </source>
</reference>
<feature type="transmembrane region" description="Helical" evidence="1">
    <location>
        <begin position="28"/>
        <end position="46"/>
    </location>
</feature>
<dbReference type="OMA" id="NCRPSYA"/>
<sequence length="356" mass="40894">MKSINLKQEPWGVVNVGGRPKKKKQRTMWLEIIFGLVFYKLFRRFFYDDDVLDMEGSDYSVLFSVADRLKKIYGANVYVGLRIPDADTASRQSIDIVLLTKQYSLFSSFQSFCYFGNVYYWILFFSPNSILSFLRFNLFVILAMATTVEETRKQASILESYLEQRGVALPEGYICCKVILPNPKLCAIPVDGFPSEVITHDQWIQLKSEAKSKLSSWVKSAFRSGKKDMLESVNQNLDFVLSSAPIWDRVELKGNKYVLGDFLEFKGKREDVEALRHIRRSKVSRVVIQKTSMFGLAPSRLQVLCRLRDYRGEGASESEWKEETVRSSTEIIFQPENGSKVRKFKLSSVSSMLLSA</sequence>
<feature type="transmembrane region" description="Helical" evidence="1">
    <location>
        <begin position="118"/>
        <end position="145"/>
    </location>
</feature>